<gene>
    <name evidence="2" type="ORF">A2519_04140</name>
</gene>
<dbReference type="GO" id="GO:0004853">
    <property type="term" value="F:uroporphyrinogen decarboxylase activity"/>
    <property type="evidence" value="ECO:0007669"/>
    <property type="project" value="InterPro"/>
</dbReference>
<dbReference type="SUPFAM" id="SSF51726">
    <property type="entry name" value="UROD/MetE-like"/>
    <property type="match status" value="1"/>
</dbReference>
<name>A0A1F7FH63_UNCRA</name>
<dbReference type="InterPro" id="IPR052024">
    <property type="entry name" value="Methanogen_methyltrans"/>
</dbReference>
<dbReference type="Proteomes" id="UP000179243">
    <property type="component" value="Unassembled WGS sequence"/>
</dbReference>
<evidence type="ECO:0000259" key="1">
    <source>
        <dbReference type="Pfam" id="PF01208"/>
    </source>
</evidence>
<feature type="domain" description="Uroporphyrinogen decarboxylase (URO-D)" evidence="1">
    <location>
        <begin position="330"/>
        <end position="467"/>
    </location>
</feature>
<protein>
    <recommendedName>
        <fullName evidence="1">Uroporphyrinogen decarboxylase (URO-D) domain-containing protein</fullName>
    </recommendedName>
</protein>
<dbReference type="Pfam" id="PF01208">
    <property type="entry name" value="URO-D"/>
    <property type="match status" value="1"/>
</dbReference>
<organism evidence="2 3">
    <name type="scientific">Candidatus Raymondbacteria bacterium RIFOXYD12_FULL_49_13</name>
    <dbReference type="NCBI Taxonomy" id="1817890"/>
    <lineage>
        <taxon>Bacteria</taxon>
        <taxon>Raymondiibacteriota</taxon>
    </lineage>
</organism>
<evidence type="ECO:0000313" key="2">
    <source>
        <dbReference type="EMBL" id="OGK05847.1"/>
    </source>
</evidence>
<dbReference type="EMBL" id="MFYX01000046">
    <property type="protein sequence ID" value="OGK05847.1"/>
    <property type="molecule type" value="Genomic_DNA"/>
</dbReference>
<dbReference type="InterPro" id="IPR038071">
    <property type="entry name" value="UROD/MetE-like_sf"/>
</dbReference>
<comment type="caution">
    <text evidence="2">The sequence shown here is derived from an EMBL/GenBank/DDBJ whole genome shotgun (WGS) entry which is preliminary data.</text>
</comment>
<proteinExistence type="predicted"/>
<evidence type="ECO:0000313" key="3">
    <source>
        <dbReference type="Proteomes" id="UP000179243"/>
    </source>
</evidence>
<dbReference type="PANTHER" id="PTHR47099:SF1">
    <property type="entry name" value="METHYLCOBAMIDE:COM METHYLTRANSFERASE MTBA"/>
    <property type="match status" value="1"/>
</dbReference>
<accession>A0A1F7FH63</accession>
<dbReference type="InterPro" id="IPR000257">
    <property type="entry name" value="Uroporphyrinogen_deCOase"/>
</dbReference>
<dbReference type="PANTHER" id="PTHR47099">
    <property type="entry name" value="METHYLCOBAMIDE:COM METHYLTRANSFERASE MTBA"/>
    <property type="match status" value="1"/>
</dbReference>
<dbReference type="AlphaFoldDB" id="A0A1F7FH63"/>
<dbReference type="GO" id="GO:0006779">
    <property type="term" value="P:porphyrin-containing compound biosynthetic process"/>
    <property type="evidence" value="ECO:0007669"/>
    <property type="project" value="InterPro"/>
</dbReference>
<reference evidence="2 3" key="1">
    <citation type="journal article" date="2016" name="Nat. Commun.">
        <title>Thousands of microbial genomes shed light on interconnected biogeochemical processes in an aquifer system.</title>
        <authorList>
            <person name="Anantharaman K."/>
            <person name="Brown C.T."/>
            <person name="Hug L.A."/>
            <person name="Sharon I."/>
            <person name="Castelle C.J."/>
            <person name="Probst A.J."/>
            <person name="Thomas B.C."/>
            <person name="Singh A."/>
            <person name="Wilkins M.J."/>
            <person name="Karaoz U."/>
            <person name="Brodie E.L."/>
            <person name="Williams K.H."/>
            <person name="Hubbard S.S."/>
            <person name="Banfield J.F."/>
        </authorList>
    </citation>
    <scope>NUCLEOTIDE SEQUENCE [LARGE SCALE GENOMIC DNA]</scope>
</reference>
<dbReference type="Gene3D" id="3.20.20.210">
    <property type="match status" value="1"/>
</dbReference>
<sequence length="471" mass="52823">MVFLKCLIRPRTTRKNSKKSWQCDAVRPGPVKNVSAIYTGEVAEVKELQRKRSGATAWTEDLSGTININIPYIISTRKKITAVIFIILSVRKTQNTGGYMTSKKRMLTAMCNAIPDRVPVAPDMSNMIPCKRTGLPFWDIYLFEKVPLWKAYIDAVRHFGFDGWLAGLGSGIWPEDAGSEWREAIVKQTPERIYTRRFRENGKREWTHECTVYYRDNPPSDQIALDKVGLSNDDPQSWIEVERSARSVADLLPEVRSSMGESGIVGLDVWLPGLDIKHPEQVFEYYDDRDTFLKKCAADHKRIMRRLAYALSLKPDFILIGISGHMISNPPEIFRELSLPTLKAITRACKDADIPSQIHCCGPEKELVTIAAEESDLSSINPLEIPPMGNCTLADVKKNWGAKVSLMGNLHTTDVMLHGSRDEVFTASRKAMDDAAAGGGFILSTGDQCGRDTPDENIFAMIEAVEQFGKY</sequence>